<reference evidence="2 3" key="1">
    <citation type="journal article" date="2019" name="Mol. Ecol. Resour.">
        <title>Chromosome-level genome assembly of Triplophysa tibetana, a fish adapted to the harsh high-altitude environment of the Tibetan Plateau.</title>
        <authorList>
            <person name="Yang X."/>
            <person name="Liu H."/>
            <person name="Ma Z."/>
            <person name="Zou Y."/>
            <person name="Zou M."/>
            <person name="Mao Y."/>
            <person name="Li X."/>
            <person name="Wang H."/>
            <person name="Chen T."/>
            <person name="Wang W."/>
            <person name="Yang R."/>
        </authorList>
    </citation>
    <scope>NUCLEOTIDE SEQUENCE [LARGE SCALE GENOMIC DNA]</scope>
    <source>
        <strain evidence="2">TTIB1903HZAU</strain>
        <tissue evidence="2">Muscle</tissue>
    </source>
</reference>
<organism evidence="2 3">
    <name type="scientific">Triplophysa tibetana</name>
    <dbReference type="NCBI Taxonomy" id="1572043"/>
    <lineage>
        <taxon>Eukaryota</taxon>
        <taxon>Metazoa</taxon>
        <taxon>Chordata</taxon>
        <taxon>Craniata</taxon>
        <taxon>Vertebrata</taxon>
        <taxon>Euteleostomi</taxon>
        <taxon>Actinopterygii</taxon>
        <taxon>Neopterygii</taxon>
        <taxon>Teleostei</taxon>
        <taxon>Ostariophysi</taxon>
        <taxon>Cypriniformes</taxon>
        <taxon>Nemacheilidae</taxon>
        <taxon>Triplophysa</taxon>
    </lineage>
</organism>
<dbReference type="EMBL" id="SOYY01000003">
    <property type="protein sequence ID" value="KAA0723796.1"/>
    <property type="molecule type" value="Genomic_DNA"/>
</dbReference>
<dbReference type="AlphaFoldDB" id="A0A5A9PS09"/>
<evidence type="ECO:0000256" key="1">
    <source>
        <dbReference type="SAM" id="MobiDB-lite"/>
    </source>
</evidence>
<comment type="caution">
    <text evidence="2">The sequence shown here is derived from an EMBL/GenBank/DDBJ whole genome shotgun (WGS) entry which is preliminary data.</text>
</comment>
<dbReference type="Proteomes" id="UP000324632">
    <property type="component" value="Chromosome 3"/>
</dbReference>
<accession>A0A5A9PS09</accession>
<feature type="compositionally biased region" description="Polar residues" evidence="1">
    <location>
        <begin position="7"/>
        <end position="22"/>
    </location>
</feature>
<feature type="compositionally biased region" description="Basic residues" evidence="1">
    <location>
        <begin position="52"/>
        <end position="61"/>
    </location>
</feature>
<name>A0A5A9PS09_9TELE</name>
<gene>
    <name evidence="2" type="ORF">E1301_Tti003089</name>
</gene>
<proteinExistence type="predicted"/>
<feature type="region of interest" description="Disordered" evidence="1">
    <location>
        <begin position="1"/>
        <end position="102"/>
    </location>
</feature>
<protein>
    <submittedName>
        <fullName evidence="2">Uncharacterized protein</fullName>
    </submittedName>
</protein>
<feature type="compositionally biased region" description="Basic and acidic residues" evidence="1">
    <location>
        <begin position="28"/>
        <end position="51"/>
    </location>
</feature>
<sequence>MPIDSHVTPTEKQQRATLSTLGMRNKARKEAESDRSEKSRGTEMQSKGRRDIHTRKDKKSKHQSDNEDFLLPRCSLNQGGKRSTRHASDSVQNGNASEPFRSADLDGLEAGLRRLSPGSDRAELPLLFRCPVLPPFYVDTLLQNLFLDTIRAFL</sequence>
<evidence type="ECO:0000313" key="2">
    <source>
        <dbReference type="EMBL" id="KAA0723796.1"/>
    </source>
</evidence>
<keyword evidence="3" id="KW-1185">Reference proteome</keyword>
<evidence type="ECO:0000313" key="3">
    <source>
        <dbReference type="Proteomes" id="UP000324632"/>
    </source>
</evidence>